<reference evidence="1" key="1">
    <citation type="submission" date="2020-10" db="EMBL/GenBank/DDBJ databases">
        <authorList>
            <person name="Gilroy R."/>
        </authorList>
    </citation>
    <scope>NUCLEOTIDE SEQUENCE</scope>
    <source>
        <strain evidence="1">ChiSjej1B19-3389</strain>
    </source>
</reference>
<dbReference type="Proteomes" id="UP000886787">
    <property type="component" value="Unassembled WGS sequence"/>
</dbReference>
<protein>
    <submittedName>
        <fullName evidence="1">Uncharacterized protein</fullName>
    </submittedName>
</protein>
<reference evidence="1" key="2">
    <citation type="journal article" date="2021" name="PeerJ">
        <title>Extensive microbial diversity within the chicken gut microbiome revealed by metagenomics and culture.</title>
        <authorList>
            <person name="Gilroy R."/>
            <person name="Ravi A."/>
            <person name="Getino M."/>
            <person name="Pursley I."/>
            <person name="Horton D.L."/>
            <person name="Alikhan N.F."/>
            <person name="Baker D."/>
            <person name="Gharbi K."/>
            <person name="Hall N."/>
            <person name="Watson M."/>
            <person name="Adriaenssens E.M."/>
            <person name="Foster-Nyarko E."/>
            <person name="Jarju S."/>
            <person name="Secka A."/>
            <person name="Antonio M."/>
            <person name="Oren A."/>
            <person name="Chaudhuri R.R."/>
            <person name="La Ragione R."/>
            <person name="Hildebrand F."/>
            <person name="Pallen M.J."/>
        </authorList>
    </citation>
    <scope>NUCLEOTIDE SEQUENCE</scope>
    <source>
        <strain evidence="1">ChiSjej1B19-3389</strain>
    </source>
</reference>
<dbReference type="AlphaFoldDB" id="A0A9D0ZIR7"/>
<evidence type="ECO:0000313" key="1">
    <source>
        <dbReference type="EMBL" id="HIQ81024.1"/>
    </source>
</evidence>
<accession>A0A9D0ZIR7</accession>
<sequence length="62" mass="7149">MMSALNEGEFKCENLSFEEARAIIDVHDETDMLRCFSNNDIETVIFDYLIHMLPVPCAPKIK</sequence>
<dbReference type="EMBL" id="DVFW01000031">
    <property type="protein sequence ID" value="HIQ81024.1"/>
    <property type="molecule type" value="Genomic_DNA"/>
</dbReference>
<organism evidence="1 2">
    <name type="scientific">Candidatus Scatavimonas merdigallinarum</name>
    <dbReference type="NCBI Taxonomy" id="2840914"/>
    <lineage>
        <taxon>Bacteria</taxon>
        <taxon>Bacillati</taxon>
        <taxon>Bacillota</taxon>
        <taxon>Clostridia</taxon>
        <taxon>Eubacteriales</taxon>
        <taxon>Oscillospiraceae</taxon>
        <taxon>Oscillospiraceae incertae sedis</taxon>
        <taxon>Candidatus Scatavimonas</taxon>
    </lineage>
</organism>
<evidence type="ECO:0000313" key="2">
    <source>
        <dbReference type="Proteomes" id="UP000886787"/>
    </source>
</evidence>
<name>A0A9D0ZIR7_9FIRM</name>
<comment type="caution">
    <text evidence="1">The sequence shown here is derived from an EMBL/GenBank/DDBJ whole genome shotgun (WGS) entry which is preliminary data.</text>
</comment>
<proteinExistence type="predicted"/>
<gene>
    <name evidence="1" type="ORF">IAD32_07045</name>
</gene>